<name>A0A1J7IN67_9PEZI</name>
<dbReference type="PANTHER" id="PTHR42040">
    <property type="entry name" value="INNER KINETOCHORE SUBUNIT FTA4"/>
    <property type="match status" value="1"/>
</dbReference>
<evidence type="ECO:0008006" key="4">
    <source>
        <dbReference type="Google" id="ProtNLM"/>
    </source>
</evidence>
<dbReference type="OrthoDB" id="21214at2759"/>
<evidence type="ECO:0000313" key="3">
    <source>
        <dbReference type="Proteomes" id="UP000182658"/>
    </source>
</evidence>
<organism evidence="2 3">
    <name type="scientific">Coniochaeta ligniaria NRRL 30616</name>
    <dbReference type="NCBI Taxonomy" id="1408157"/>
    <lineage>
        <taxon>Eukaryota</taxon>
        <taxon>Fungi</taxon>
        <taxon>Dikarya</taxon>
        <taxon>Ascomycota</taxon>
        <taxon>Pezizomycotina</taxon>
        <taxon>Sordariomycetes</taxon>
        <taxon>Sordariomycetidae</taxon>
        <taxon>Coniochaetales</taxon>
        <taxon>Coniochaetaceae</taxon>
        <taxon>Coniochaeta</taxon>
    </lineage>
</organism>
<dbReference type="Proteomes" id="UP000182658">
    <property type="component" value="Unassembled WGS sequence"/>
</dbReference>
<dbReference type="InterPro" id="IPR025207">
    <property type="entry name" value="Sim4_Fta4"/>
</dbReference>
<evidence type="ECO:0000313" key="2">
    <source>
        <dbReference type="EMBL" id="OIW29023.1"/>
    </source>
</evidence>
<keyword evidence="3" id="KW-1185">Reference proteome</keyword>
<keyword evidence="1" id="KW-0175">Coiled coil</keyword>
<dbReference type="InParanoid" id="A0A1J7IN67"/>
<dbReference type="STRING" id="1408157.A0A1J7IN67"/>
<sequence>MAPPTVLTVKTSFLSAQTRLLAQPIAPSRSWRNANAEAEDGLSEKALDDALFRLNHLLQQHSRRVHAPQATRHVAEQIDRLYWDAAERSVEQDSGGSGLKFDDLAESEVIESLPPTWESEQDVNAHPMEAKRYSELVSRLQELNERKRQAESTVARLRQMRDLLEPFQADEDGRGVQENLVTRDGEVEKELERMRMLLARVGGRVGHLLEQTGGSRGRSMSSDLFGGDGTAVMLEDAEIEERRKVNDLLGLL</sequence>
<gene>
    <name evidence="2" type="ORF">CONLIGDRAFT_633237</name>
</gene>
<dbReference type="Pfam" id="PF13093">
    <property type="entry name" value="FTA4"/>
    <property type="match status" value="1"/>
</dbReference>
<evidence type="ECO:0000256" key="1">
    <source>
        <dbReference type="SAM" id="Coils"/>
    </source>
</evidence>
<accession>A0A1J7IN67</accession>
<dbReference type="PANTHER" id="PTHR42040:SF1">
    <property type="entry name" value="INNER KINETOCHORE SUBUNIT FTA4"/>
    <property type="match status" value="1"/>
</dbReference>
<dbReference type="AlphaFoldDB" id="A0A1J7IN67"/>
<proteinExistence type="predicted"/>
<dbReference type="EMBL" id="KV875098">
    <property type="protein sequence ID" value="OIW29023.1"/>
    <property type="molecule type" value="Genomic_DNA"/>
</dbReference>
<dbReference type="GO" id="GO:0031511">
    <property type="term" value="C:Mis6-Sim4 complex"/>
    <property type="evidence" value="ECO:0007669"/>
    <property type="project" value="InterPro"/>
</dbReference>
<feature type="coiled-coil region" evidence="1">
    <location>
        <begin position="130"/>
        <end position="160"/>
    </location>
</feature>
<protein>
    <recommendedName>
        <fullName evidence="4">Kinetochore protein fta4</fullName>
    </recommendedName>
</protein>
<reference evidence="2 3" key="1">
    <citation type="submission" date="2016-10" db="EMBL/GenBank/DDBJ databases">
        <title>Draft genome sequence of Coniochaeta ligniaria NRRL30616, a lignocellulolytic fungus for bioabatement of inhibitors in plant biomass hydrolysates.</title>
        <authorList>
            <consortium name="DOE Joint Genome Institute"/>
            <person name="Jimenez D.J."/>
            <person name="Hector R.E."/>
            <person name="Riley R."/>
            <person name="Sun H."/>
            <person name="Grigoriev I.V."/>
            <person name="Van Elsas J.D."/>
            <person name="Nichols N.N."/>
        </authorList>
    </citation>
    <scope>NUCLEOTIDE SEQUENCE [LARGE SCALE GENOMIC DNA]</scope>
    <source>
        <strain evidence="2 3">NRRL 30616</strain>
    </source>
</reference>